<dbReference type="STRING" id="1191523.MROS_0148"/>
<sequence>MKKLILLFVLILFSAEFIYGIPAFARKYRMSCQTCHAPFPKLKPYGDEFAGNGFRLSDQEAPRYYINTGDDDLSLIRELPLAVRLEGYTTYNMNNSDKFDFTAPYILKLLSGGELSNKISYYFYFFFSERGEVAGIEDAFLMYNDLFGYDLDIYLGQFQVSDPLFKRELRLTLEDYSIYKAKPGYAKAALTYDRGLMITYGAPSGTDIILEILNGNGIGEANNLKIFDDDKYKNVLLRISQDVNDNLRLGAFGYYGNDEIEDDFGYNFTNEFYSWGTDLTLSYENMWEFNLQYLYRNDKQATYFNNDVETQGGLAELIFSPEGDESKWYGVALFNWVDSEWKPLDYKTATIGVGHLLNRNIRLISECTYNIKDEFAQFSLGIISAF</sequence>
<evidence type="ECO:0000313" key="2">
    <source>
        <dbReference type="Proteomes" id="UP000009011"/>
    </source>
</evidence>
<dbReference type="HOGENOM" id="CLU_716965_0_0_10"/>
<keyword evidence="2" id="KW-1185">Reference proteome</keyword>
<evidence type="ECO:0000313" key="1">
    <source>
        <dbReference type="EMBL" id="AFN73392.1"/>
    </source>
</evidence>
<dbReference type="OrthoDB" id="1523345at2"/>
<name>I6YS92_MELRP</name>
<proteinExistence type="predicted"/>
<gene>
    <name evidence="1" type="ordered locus">MROS_0148</name>
</gene>
<dbReference type="RefSeq" id="WP_014854829.1">
    <property type="nucleotide sequence ID" value="NC_018178.1"/>
</dbReference>
<dbReference type="AlphaFoldDB" id="I6YS92"/>
<accession>I6YS92</accession>
<dbReference type="KEGG" id="mro:MROS_0148"/>
<reference evidence="1 2" key="1">
    <citation type="journal article" date="2013" name="PLoS ONE">
        <title>Genomic analysis of Melioribacter roseus, facultatively anaerobic organotrophic bacterium representing a novel deep lineage within Bacteriodetes/Chlorobi group.</title>
        <authorList>
            <person name="Kadnikov V.V."/>
            <person name="Mardanov A.V."/>
            <person name="Podosokorskaya O.A."/>
            <person name="Gavrilov S.N."/>
            <person name="Kublanov I.V."/>
            <person name="Beletsky A.V."/>
            <person name="Bonch-Osmolovskaya E.A."/>
            <person name="Ravin N.V."/>
        </authorList>
    </citation>
    <scope>NUCLEOTIDE SEQUENCE [LARGE SCALE GENOMIC DNA]</scope>
    <source>
        <strain evidence="2">JCM 17771 / P3M-2</strain>
    </source>
</reference>
<dbReference type="eggNOG" id="COG3637">
    <property type="taxonomic scope" value="Bacteria"/>
</dbReference>
<organism evidence="1 2">
    <name type="scientific">Melioribacter roseus (strain DSM 23840 / JCM 17771 / VKM B-2668 / P3M-2)</name>
    <dbReference type="NCBI Taxonomy" id="1191523"/>
    <lineage>
        <taxon>Bacteria</taxon>
        <taxon>Pseudomonadati</taxon>
        <taxon>Ignavibacteriota</taxon>
        <taxon>Ignavibacteria</taxon>
        <taxon>Ignavibacteriales</taxon>
        <taxon>Melioribacteraceae</taxon>
        <taxon>Melioribacter</taxon>
    </lineage>
</organism>
<protein>
    <submittedName>
        <fullName evidence="1">Uncharacterized protein</fullName>
    </submittedName>
</protein>
<dbReference type="Proteomes" id="UP000009011">
    <property type="component" value="Chromosome"/>
</dbReference>
<dbReference type="EMBL" id="CP003557">
    <property type="protein sequence ID" value="AFN73392.1"/>
    <property type="molecule type" value="Genomic_DNA"/>
</dbReference>